<evidence type="ECO:0008006" key="2">
    <source>
        <dbReference type="Google" id="ProtNLM"/>
    </source>
</evidence>
<accession>A0A2D4H4H3</accession>
<organism evidence="1">
    <name type="scientific">Micrurus corallinus</name>
    <name type="common">Brazilian coral snake</name>
    <dbReference type="NCBI Taxonomy" id="54390"/>
    <lineage>
        <taxon>Eukaryota</taxon>
        <taxon>Metazoa</taxon>
        <taxon>Chordata</taxon>
        <taxon>Craniata</taxon>
        <taxon>Vertebrata</taxon>
        <taxon>Euteleostomi</taxon>
        <taxon>Lepidosauria</taxon>
        <taxon>Squamata</taxon>
        <taxon>Bifurcata</taxon>
        <taxon>Unidentata</taxon>
        <taxon>Episquamata</taxon>
        <taxon>Toxicofera</taxon>
        <taxon>Serpentes</taxon>
        <taxon>Colubroidea</taxon>
        <taxon>Elapidae</taxon>
        <taxon>Elapinae</taxon>
        <taxon>Micrurus</taxon>
    </lineage>
</organism>
<evidence type="ECO:0000313" key="1">
    <source>
        <dbReference type="EMBL" id="LAA66887.1"/>
    </source>
</evidence>
<sequence>MMAEILAEILDRDKDEILKDLDEVYRVSTNYARQHKCARKVHIRFARRKVRDTIYKILRDEIIKYKEITVLKQIPRRVREARRNCKPLAAQLNQKGIMFKWLVPEGMLITWGERKIKVDSIEKAQDFYERLVGSTRQRARIN</sequence>
<protein>
    <recommendedName>
        <fullName evidence="2">L1 transposable element RRM domain-containing protein</fullName>
    </recommendedName>
</protein>
<reference evidence="1" key="1">
    <citation type="submission" date="2017-07" db="EMBL/GenBank/DDBJ databases">
        <authorList>
            <person name="Mikheyev A."/>
            <person name="Grau M."/>
        </authorList>
    </citation>
    <scope>NUCLEOTIDE SEQUENCE</scope>
    <source>
        <tissue evidence="1">Venom_gland</tissue>
    </source>
</reference>
<name>A0A2D4H4H3_MICCO</name>
<proteinExistence type="predicted"/>
<dbReference type="AlphaFoldDB" id="A0A2D4H4H3"/>
<reference evidence="1" key="2">
    <citation type="submission" date="2017-11" db="EMBL/GenBank/DDBJ databases">
        <title>Coralsnake Venomics: Analyses of Venom Gland Transcriptomes and Proteomes of Six Brazilian Taxa.</title>
        <authorList>
            <person name="Aird S.D."/>
            <person name="Jorge da Silva N."/>
            <person name="Qiu L."/>
            <person name="Villar-Briones A."/>
            <person name="Aparecida-Saddi V."/>
            <person name="Campos-Telles M.P."/>
            <person name="Grau M."/>
            <person name="Mikheyev A.S."/>
        </authorList>
    </citation>
    <scope>NUCLEOTIDE SEQUENCE</scope>
    <source>
        <tissue evidence="1">Venom_gland</tissue>
    </source>
</reference>
<dbReference type="EMBL" id="IACJ01162818">
    <property type="protein sequence ID" value="LAA66887.1"/>
    <property type="molecule type" value="Transcribed_RNA"/>
</dbReference>